<evidence type="ECO:0000256" key="5">
    <source>
        <dbReference type="ARBA" id="ARBA00022692"/>
    </source>
</evidence>
<feature type="binding site" evidence="9">
    <location>
        <position position="439"/>
    </location>
    <ligand>
        <name>substrate</name>
    </ligand>
</feature>
<dbReference type="EMBL" id="AZDJ01000001">
    <property type="protein sequence ID" value="KRK74219.1"/>
    <property type="molecule type" value="Genomic_DNA"/>
</dbReference>
<evidence type="ECO:0000256" key="9">
    <source>
        <dbReference type="PIRSR" id="PIRSR005091-2"/>
    </source>
</evidence>
<reference evidence="14 15" key="1">
    <citation type="journal article" date="2015" name="Genome Announc.">
        <title>Expanding the biotechnology potential of lactobacilli through comparative genomics of 213 strains and associated genera.</title>
        <authorList>
            <person name="Sun Z."/>
            <person name="Harris H.M."/>
            <person name="McCann A."/>
            <person name="Guo C."/>
            <person name="Argimon S."/>
            <person name="Zhang W."/>
            <person name="Yang X."/>
            <person name="Jeffery I.B."/>
            <person name="Cooney J.C."/>
            <person name="Kagawa T.F."/>
            <person name="Liu W."/>
            <person name="Song Y."/>
            <person name="Salvetti E."/>
            <person name="Wrobel A."/>
            <person name="Rasinkangas P."/>
            <person name="Parkhill J."/>
            <person name="Rea M.C."/>
            <person name="O'Sullivan O."/>
            <person name="Ritari J."/>
            <person name="Douillard F.P."/>
            <person name="Paul Ross R."/>
            <person name="Yang R."/>
            <person name="Briner A.E."/>
            <person name="Felis G.E."/>
            <person name="de Vos W.M."/>
            <person name="Barrangou R."/>
            <person name="Klaenhammer T.R."/>
            <person name="Caufield P.W."/>
            <person name="Cui Y."/>
            <person name="Zhang H."/>
            <person name="O'Toole P.W."/>
        </authorList>
    </citation>
    <scope>NUCLEOTIDE SEQUENCE [LARGE SCALE GENOMIC DNA]</scope>
    <source>
        <strain evidence="14 15">JCM 17158</strain>
    </source>
</reference>
<dbReference type="PIRSF" id="PIRSF005091">
    <property type="entry name" value="Mmb_sulf_HI1246"/>
    <property type="match status" value="1"/>
</dbReference>
<evidence type="ECO:0000256" key="7">
    <source>
        <dbReference type="ARBA" id="ARBA00023136"/>
    </source>
</evidence>
<dbReference type="GO" id="GO:0005886">
    <property type="term" value="C:plasma membrane"/>
    <property type="evidence" value="ECO:0007669"/>
    <property type="project" value="UniProtKB-SubCell"/>
</dbReference>
<feature type="compositionally biased region" description="Polar residues" evidence="11">
    <location>
        <begin position="711"/>
        <end position="722"/>
    </location>
</feature>
<evidence type="ECO:0000256" key="6">
    <source>
        <dbReference type="ARBA" id="ARBA00022989"/>
    </source>
</evidence>
<dbReference type="RefSeq" id="WP_056949838.1">
    <property type="nucleotide sequence ID" value="NZ_AZDJ01000001.1"/>
</dbReference>
<comment type="caution">
    <text evidence="14">The sequence shown here is derived from an EMBL/GenBank/DDBJ whole genome shotgun (WGS) entry which is preliminary data.</text>
</comment>
<keyword evidence="9" id="KW-0479">Metal-binding</keyword>
<comment type="pathway">
    <text evidence="2">Cell wall biogenesis; lipoteichoic acid biosynthesis.</text>
</comment>
<protein>
    <submittedName>
        <fullName evidence="14">Phosphoglycerol transferase</fullName>
    </submittedName>
</protein>
<keyword evidence="9" id="KW-0464">Manganese</keyword>
<dbReference type="InterPro" id="IPR017850">
    <property type="entry name" value="Alkaline_phosphatase_core_sf"/>
</dbReference>
<evidence type="ECO:0000259" key="13">
    <source>
        <dbReference type="Pfam" id="PF00884"/>
    </source>
</evidence>
<evidence type="ECO:0000256" key="2">
    <source>
        <dbReference type="ARBA" id="ARBA00004936"/>
    </source>
</evidence>
<name>A0A0R1JT45_9LACO</name>
<dbReference type="PANTHER" id="PTHR47371:SF3">
    <property type="entry name" value="PHOSPHOGLYCEROL TRANSFERASE I"/>
    <property type="match status" value="1"/>
</dbReference>
<feature type="binding site" evidence="10">
    <location>
        <position position="322"/>
    </location>
    <ligand>
        <name>Mn(2+)</name>
        <dbReference type="ChEBI" id="CHEBI:29035"/>
    </ligand>
</feature>
<feature type="transmembrane region" description="Helical" evidence="12">
    <location>
        <begin position="12"/>
        <end position="33"/>
    </location>
</feature>
<evidence type="ECO:0000256" key="3">
    <source>
        <dbReference type="ARBA" id="ARBA00009983"/>
    </source>
</evidence>
<feature type="binding site" evidence="10">
    <location>
        <position position="498"/>
    </location>
    <ligand>
        <name>Mn(2+)</name>
        <dbReference type="ChEBI" id="CHEBI:29035"/>
    </ligand>
</feature>
<feature type="compositionally biased region" description="Low complexity" evidence="11">
    <location>
        <begin position="723"/>
        <end position="735"/>
    </location>
</feature>
<evidence type="ECO:0000256" key="11">
    <source>
        <dbReference type="SAM" id="MobiDB-lite"/>
    </source>
</evidence>
<evidence type="ECO:0000256" key="10">
    <source>
        <dbReference type="PIRSR" id="PIRSR005091-3"/>
    </source>
</evidence>
<feature type="binding site" evidence="10">
    <location>
        <position position="278"/>
    </location>
    <ligand>
        <name>Mn(2+)</name>
        <dbReference type="ChEBI" id="CHEBI:29035"/>
    </ligand>
</feature>
<accession>A0A0R1JT45</accession>
<feature type="region of interest" description="Disordered" evidence="11">
    <location>
        <begin position="711"/>
        <end position="735"/>
    </location>
</feature>
<comment type="similarity">
    <text evidence="3">Belongs to the LTA synthase family.</text>
</comment>
<keyword evidence="7 12" id="KW-0472">Membrane</keyword>
<gene>
    <name evidence="14" type="ORF">FD02_GL000814</name>
</gene>
<proteinExistence type="inferred from homology"/>
<evidence type="ECO:0000256" key="8">
    <source>
        <dbReference type="PIRSR" id="PIRSR005091-1"/>
    </source>
</evidence>
<evidence type="ECO:0000313" key="15">
    <source>
        <dbReference type="Proteomes" id="UP000051804"/>
    </source>
</evidence>
<keyword evidence="14" id="KW-0808">Transferase</keyword>
<dbReference type="Pfam" id="PF00884">
    <property type="entry name" value="Sulfatase"/>
    <property type="match status" value="1"/>
</dbReference>
<dbReference type="SUPFAM" id="SSF53649">
    <property type="entry name" value="Alkaline phosphatase-like"/>
    <property type="match status" value="1"/>
</dbReference>
<dbReference type="STRING" id="1291734.FD02_GL000814"/>
<sequence>MKEFIHRVRTTRLGFLAVLLLLLWAKTLFAYFYDFSLGLDGGLQWFIAIINPLGTSAFLLSLALYVRKPGRAYFVGLLVYVLLGVLLLSNVLYYRELSDFLTVTTIFNVGKISTGLGASSFNTLMWHDLAYFFDWIIIVAAYLGYGVANIWRFLNKQPLRWPHFGFIIDRRPPSYHFPQAVSVVAATTFAATIAVSEFKQPQLLTRTFDRTYIVKYLGLTPFTVYDGVKAAQTNTVRSSADSSDAAKVRAYTQAHYAAPNPEYFGEAKGKNVIIIHLESFQQFLIGLKIKGKEVTPFLNSLIKQDDTLSYDNFFHEVGQGRTSDAENMLETSTFGLATGSLFSSLGTDNTFQAAPAILNQTDHYTTAVFHGGSGGFWNREQTYKSMGYQYFFDGNYYDQDGAAQTQYGIKDKLMFAESAKYLERLQQPFYAKVITTTNHYPYYISATDSDFPDAGTKDPYVNGYFKTAHYLDQSLKEFFAYLKASGLEQHSLVVLYGDHYGISNDRASTLGPLVGLDSDNWTDYDNAKLQRVPLILHMPGLKGGVRHTYGGEIDVLPTLLHLLGVNTGKYMQFGTDLLSAQHNQVVAFRNHNFVTPKYTVVGDSIYSNATGELVTVPAATQQKLKQDQAAVDEKLAMSDLLNEKNLLRFYVPDGFTPIDPRQYDYTKSLRSVLTVAKDLGKASTSLYSEHGNHSTTGLYRTDAPEVQTDTSVITKFPSTTNPTKKATTSSSFSTN</sequence>
<dbReference type="AlphaFoldDB" id="A0A0R1JT45"/>
<dbReference type="Gene3D" id="3.30.1120.170">
    <property type="match status" value="1"/>
</dbReference>
<feature type="active site" evidence="8">
    <location>
        <position position="322"/>
    </location>
</feature>
<feature type="transmembrane region" description="Helical" evidence="12">
    <location>
        <begin position="73"/>
        <end position="94"/>
    </location>
</feature>
<dbReference type="InterPro" id="IPR012160">
    <property type="entry name" value="LtaS-like"/>
</dbReference>
<dbReference type="Proteomes" id="UP000051804">
    <property type="component" value="Unassembled WGS sequence"/>
</dbReference>
<evidence type="ECO:0000313" key="14">
    <source>
        <dbReference type="EMBL" id="KRK74219.1"/>
    </source>
</evidence>
<dbReference type="PANTHER" id="PTHR47371">
    <property type="entry name" value="LIPOTEICHOIC ACID SYNTHASE"/>
    <property type="match status" value="1"/>
</dbReference>
<dbReference type="PATRIC" id="fig|1291734.4.peg.841"/>
<evidence type="ECO:0000256" key="4">
    <source>
        <dbReference type="ARBA" id="ARBA00022475"/>
    </source>
</evidence>
<dbReference type="InterPro" id="IPR050448">
    <property type="entry name" value="OpgB/LTA_synthase_biosynth"/>
</dbReference>
<organism evidence="14 15">
    <name type="scientific">Lacticaseibacillus nasuensis JCM 17158</name>
    <dbReference type="NCBI Taxonomy" id="1291734"/>
    <lineage>
        <taxon>Bacteria</taxon>
        <taxon>Bacillati</taxon>
        <taxon>Bacillota</taxon>
        <taxon>Bacilli</taxon>
        <taxon>Lactobacillales</taxon>
        <taxon>Lactobacillaceae</taxon>
        <taxon>Lacticaseibacillus</taxon>
    </lineage>
</organism>
<dbReference type="InterPro" id="IPR000917">
    <property type="entry name" value="Sulfatase_N"/>
</dbReference>
<keyword evidence="4" id="KW-1003">Cell membrane</keyword>
<keyword evidence="5 12" id="KW-0812">Transmembrane</keyword>
<keyword evidence="6 12" id="KW-1133">Transmembrane helix</keyword>
<keyword evidence="15" id="KW-1185">Reference proteome</keyword>
<feature type="binding site" evidence="10">
    <location>
        <position position="499"/>
    </location>
    <ligand>
        <name>Mn(2+)</name>
        <dbReference type="ChEBI" id="CHEBI:29035"/>
    </ligand>
</feature>
<feature type="transmembrane region" description="Helical" evidence="12">
    <location>
        <begin position="175"/>
        <end position="195"/>
    </location>
</feature>
<comment type="subcellular location">
    <subcellularLocation>
        <location evidence="1">Cell membrane</location>
        <topology evidence="1">Multi-pass membrane protein</topology>
    </subcellularLocation>
</comment>
<dbReference type="Gene3D" id="3.40.720.10">
    <property type="entry name" value="Alkaline Phosphatase, subunit A"/>
    <property type="match status" value="1"/>
</dbReference>
<feature type="transmembrane region" description="Helical" evidence="12">
    <location>
        <begin position="45"/>
        <end position="66"/>
    </location>
</feature>
<evidence type="ECO:0000256" key="12">
    <source>
        <dbReference type="SAM" id="Phobius"/>
    </source>
</evidence>
<feature type="domain" description="Sulfatase N-terminal" evidence="13">
    <location>
        <begin position="270"/>
        <end position="565"/>
    </location>
</feature>
<dbReference type="GO" id="GO:0046872">
    <property type="term" value="F:metal ion binding"/>
    <property type="evidence" value="ECO:0007669"/>
    <property type="project" value="UniProtKB-KW"/>
</dbReference>
<dbReference type="CDD" id="cd16015">
    <property type="entry name" value="LTA_synthase"/>
    <property type="match status" value="1"/>
</dbReference>
<dbReference type="GO" id="GO:0016740">
    <property type="term" value="F:transferase activity"/>
    <property type="evidence" value="ECO:0007669"/>
    <property type="project" value="UniProtKB-KW"/>
</dbReference>
<evidence type="ECO:0000256" key="1">
    <source>
        <dbReference type="ARBA" id="ARBA00004651"/>
    </source>
</evidence>
<feature type="transmembrane region" description="Helical" evidence="12">
    <location>
        <begin position="129"/>
        <end position="154"/>
    </location>
</feature>